<organism evidence="3 4">
    <name type="scientific">Aquisalimonas asiatica</name>
    <dbReference type="NCBI Taxonomy" id="406100"/>
    <lineage>
        <taxon>Bacteria</taxon>
        <taxon>Pseudomonadati</taxon>
        <taxon>Pseudomonadota</taxon>
        <taxon>Gammaproteobacteria</taxon>
        <taxon>Chromatiales</taxon>
        <taxon>Ectothiorhodospiraceae</taxon>
        <taxon>Aquisalimonas</taxon>
    </lineage>
</organism>
<evidence type="ECO:0000256" key="1">
    <source>
        <dbReference type="SAM" id="Phobius"/>
    </source>
</evidence>
<dbReference type="InterPro" id="IPR035919">
    <property type="entry name" value="EAL_sf"/>
</dbReference>
<name>A0A1H8QUS9_9GAMM</name>
<dbReference type="AlphaFoldDB" id="A0A1H8QUS9"/>
<dbReference type="Gene3D" id="3.30.70.270">
    <property type="match status" value="1"/>
</dbReference>
<dbReference type="InterPro" id="IPR001633">
    <property type="entry name" value="EAL_dom"/>
</dbReference>
<accession>A0A1H8QUS9</accession>
<feature type="transmembrane region" description="Helical" evidence="1">
    <location>
        <begin position="35"/>
        <end position="54"/>
    </location>
</feature>
<dbReference type="InterPro" id="IPR029787">
    <property type="entry name" value="Nucleotide_cyclase"/>
</dbReference>
<dbReference type="PROSITE" id="PS50883">
    <property type="entry name" value="EAL"/>
    <property type="match status" value="1"/>
</dbReference>
<dbReference type="SMART" id="SM00267">
    <property type="entry name" value="GGDEF"/>
    <property type="match status" value="1"/>
</dbReference>
<evidence type="ECO:0000313" key="3">
    <source>
        <dbReference type="EMBL" id="SEO57942.1"/>
    </source>
</evidence>
<dbReference type="InterPro" id="IPR043128">
    <property type="entry name" value="Rev_trsase/Diguanyl_cyclase"/>
</dbReference>
<dbReference type="PANTHER" id="PTHR33121:SF70">
    <property type="entry name" value="SIGNALING PROTEIN YKOW"/>
    <property type="match status" value="1"/>
</dbReference>
<dbReference type="STRING" id="406100.SAMN04488052_101803"/>
<dbReference type="RefSeq" id="WP_171909796.1">
    <property type="nucleotide sequence ID" value="NZ_FOEG01000001.1"/>
</dbReference>
<evidence type="ECO:0000259" key="2">
    <source>
        <dbReference type="PROSITE" id="PS50883"/>
    </source>
</evidence>
<proteinExistence type="predicted"/>
<dbReference type="InterPro" id="IPR050706">
    <property type="entry name" value="Cyclic-di-GMP_PDE-like"/>
</dbReference>
<dbReference type="Pfam" id="PF00563">
    <property type="entry name" value="EAL"/>
    <property type="match status" value="1"/>
</dbReference>
<dbReference type="Gene3D" id="3.20.20.450">
    <property type="entry name" value="EAL domain"/>
    <property type="match status" value="1"/>
</dbReference>
<dbReference type="SUPFAM" id="SSF55073">
    <property type="entry name" value="Nucleotide cyclase"/>
    <property type="match status" value="1"/>
</dbReference>
<keyword evidence="1" id="KW-0812">Transmembrane</keyword>
<feature type="domain" description="EAL" evidence="2">
    <location>
        <begin position="310"/>
        <end position="562"/>
    </location>
</feature>
<keyword evidence="1" id="KW-1133">Transmembrane helix</keyword>
<sequence>MHRLTGAHDGIQGVSGLDAERMSLPRLTRWTDGTFVSPLLIVLLLLLALWVVVLDGGTPSAYAHFMYAPTILAAYRYRALGGALCGFFGGFLVGPVAAWIATGDPATELSWVVRALWISVVGFTLGALFEYVSRQSGLLERQWHTDTGTGLPNLPGLRRLMASAQENDTGHEGGEVVATAFKVVNYDALVGSFGYKGADEIMHALGQRVSSGLPGSAVLGRTAPDDLVALERVPRGNDVSVTPQSLPSTLEIGHMQVYADIAVGYASAALPLNHPDELLRQASAAAGRARDRGRRMDIHNSHDEQERRHALHLLAQVPRALDAGEMYLVYQPELDLRTRTVVGVEALIRWNHPEYGLVSPDQFIPLVEGTALIEDLTHWVLDRAVHDSQTWQIDTAPRLAVNISSRNLMSPALIGHVRDLLARTGFPGDRLELEVTETALTEVEHAHHELLAELRGMGVRIAIDDFGTGYASLAYIRKLPVDVLKLDRSFIQAAPDQLKDHQMLRRIVQIASDLQLKVVGEGVEDRRMLDLLADLGCDQAQGYFIARPLPSAELGAFLNDAQGLSRVQRPGDS</sequence>
<evidence type="ECO:0000313" key="4">
    <source>
        <dbReference type="Proteomes" id="UP000199657"/>
    </source>
</evidence>
<dbReference type="Pfam" id="PF00990">
    <property type="entry name" value="GGDEF"/>
    <property type="match status" value="1"/>
</dbReference>
<protein>
    <submittedName>
        <fullName evidence="3">EAL domain, c-di-GMP-specific phosphodiesterase class I (Or its enzymatically inactive variant)</fullName>
    </submittedName>
</protein>
<dbReference type="SMART" id="SM00052">
    <property type="entry name" value="EAL"/>
    <property type="match status" value="1"/>
</dbReference>
<dbReference type="Proteomes" id="UP000199657">
    <property type="component" value="Unassembled WGS sequence"/>
</dbReference>
<dbReference type="PANTHER" id="PTHR33121">
    <property type="entry name" value="CYCLIC DI-GMP PHOSPHODIESTERASE PDEF"/>
    <property type="match status" value="1"/>
</dbReference>
<dbReference type="EMBL" id="FOEG01000001">
    <property type="protein sequence ID" value="SEO57942.1"/>
    <property type="molecule type" value="Genomic_DNA"/>
</dbReference>
<keyword evidence="1" id="KW-0472">Membrane</keyword>
<gene>
    <name evidence="3" type="ORF">SAMN04488052_101803</name>
</gene>
<feature type="transmembrane region" description="Helical" evidence="1">
    <location>
        <begin position="112"/>
        <end position="132"/>
    </location>
</feature>
<dbReference type="InterPro" id="IPR000160">
    <property type="entry name" value="GGDEF_dom"/>
</dbReference>
<feature type="transmembrane region" description="Helical" evidence="1">
    <location>
        <begin position="75"/>
        <end position="100"/>
    </location>
</feature>
<dbReference type="CDD" id="cd01948">
    <property type="entry name" value="EAL"/>
    <property type="match status" value="1"/>
</dbReference>
<keyword evidence="4" id="KW-1185">Reference proteome</keyword>
<dbReference type="SUPFAM" id="SSF141868">
    <property type="entry name" value="EAL domain-like"/>
    <property type="match status" value="1"/>
</dbReference>
<reference evidence="3 4" key="1">
    <citation type="submission" date="2016-10" db="EMBL/GenBank/DDBJ databases">
        <authorList>
            <person name="de Groot N.N."/>
        </authorList>
    </citation>
    <scope>NUCLEOTIDE SEQUENCE [LARGE SCALE GENOMIC DNA]</scope>
    <source>
        <strain evidence="3 4">CGMCC 1.6291</strain>
    </source>
</reference>
<dbReference type="GO" id="GO:0071111">
    <property type="term" value="F:cyclic-guanylate-specific phosphodiesterase activity"/>
    <property type="evidence" value="ECO:0007669"/>
    <property type="project" value="InterPro"/>
</dbReference>